<accession>A0A8T0IHY7</accession>
<name>A0A8T0IHY7_CERPU</name>
<comment type="caution">
    <text evidence="2">The sequence shown here is derived from an EMBL/GenBank/DDBJ whole genome shotgun (WGS) entry which is preliminary data.</text>
</comment>
<dbReference type="EMBL" id="CM026423">
    <property type="protein sequence ID" value="KAG0582073.1"/>
    <property type="molecule type" value="Genomic_DNA"/>
</dbReference>
<organism evidence="2 3">
    <name type="scientific">Ceratodon purpureus</name>
    <name type="common">Fire moss</name>
    <name type="synonym">Dicranum purpureum</name>
    <dbReference type="NCBI Taxonomy" id="3225"/>
    <lineage>
        <taxon>Eukaryota</taxon>
        <taxon>Viridiplantae</taxon>
        <taxon>Streptophyta</taxon>
        <taxon>Embryophyta</taxon>
        <taxon>Bryophyta</taxon>
        <taxon>Bryophytina</taxon>
        <taxon>Bryopsida</taxon>
        <taxon>Dicranidae</taxon>
        <taxon>Pseudoditrichales</taxon>
        <taxon>Ditrichaceae</taxon>
        <taxon>Ceratodon</taxon>
    </lineage>
</organism>
<feature type="compositionally biased region" description="Polar residues" evidence="1">
    <location>
        <begin position="1"/>
        <end position="14"/>
    </location>
</feature>
<evidence type="ECO:0000256" key="1">
    <source>
        <dbReference type="SAM" id="MobiDB-lite"/>
    </source>
</evidence>
<proteinExistence type="predicted"/>
<gene>
    <name evidence="2" type="ORF">KC19_3G032300</name>
</gene>
<sequence length="85" mass="9703">MLNIIQSQAKTSPAKSPLRDPTNTPRMSQPKLCQSTWTSSMKRTARLIRNRTPHPNSNFTAAMWRTNEAERNSTRLPKRPTNVTP</sequence>
<feature type="region of interest" description="Disordered" evidence="1">
    <location>
        <begin position="66"/>
        <end position="85"/>
    </location>
</feature>
<evidence type="ECO:0000313" key="2">
    <source>
        <dbReference type="EMBL" id="KAG0582073.1"/>
    </source>
</evidence>
<reference evidence="2" key="1">
    <citation type="submission" date="2020-06" db="EMBL/GenBank/DDBJ databases">
        <title>WGS assembly of Ceratodon purpureus strain R40.</title>
        <authorList>
            <person name="Carey S.B."/>
            <person name="Jenkins J."/>
            <person name="Shu S."/>
            <person name="Lovell J.T."/>
            <person name="Sreedasyam A."/>
            <person name="Maumus F."/>
            <person name="Tiley G.P."/>
            <person name="Fernandez-Pozo N."/>
            <person name="Barry K."/>
            <person name="Chen C."/>
            <person name="Wang M."/>
            <person name="Lipzen A."/>
            <person name="Daum C."/>
            <person name="Saski C.A."/>
            <person name="Payton A.C."/>
            <person name="Mcbreen J.C."/>
            <person name="Conrad R.E."/>
            <person name="Kollar L.M."/>
            <person name="Olsson S."/>
            <person name="Huttunen S."/>
            <person name="Landis J.B."/>
            <person name="Wickett N.J."/>
            <person name="Johnson M.G."/>
            <person name="Rensing S.A."/>
            <person name="Grimwood J."/>
            <person name="Schmutz J."/>
            <person name="Mcdaniel S.F."/>
        </authorList>
    </citation>
    <scope>NUCLEOTIDE SEQUENCE</scope>
    <source>
        <strain evidence="2">R40</strain>
    </source>
</reference>
<feature type="region of interest" description="Disordered" evidence="1">
    <location>
        <begin position="1"/>
        <end position="37"/>
    </location>
</feature>
<feature type="compositionally biased region" description="Polar residues" evidence="1">
    <location>
        <begin position="21"/>
        <end position="37"/>
    </location>
</feature>
<evidence type="ECO:0000313" key="3">
    <source>
        <dbReference type="Proteomes" id="UP000822688"/>
    </source>
</evidence>
<protein>
    <submittedName>
        <fullName evidence="2">Uncharacterized protein</fullName>
    </submittedName>
</protein>
<dbReference type="Proteomes" id="UP000822688">
    <property type="component" value="Chromosome 3"/>
</dbReference>
<keyword evidence="3" id="KW-1185">Reference proteome</keyword>
<dbReference type="AlphaFoldDB" id="A0A8T0IHY7"/>